<reference evidence="1" key="1">
    <citation type="submission" date="2019-12" db="EMBL/GenBank/DDBJ databases">
        <title>High-Quality draft genome sequences of three cyanobacteria isolated from the limestone walls of the Old Cathedral of Coimbra.</title>
        <authorList>
            <person name="Tiago I."/>
            <person name="Soares F."/>
            <person name="Portugal A."/>
        </authorList>
    </citation>
    <scope>NUCLEOTIDE SEQUENCE [LARGE SCALE GENOMIC DNA]</scope>
    <source>
        <strain evidence="1">C</strain>
    </source>
</reference>
<sequence>MTDPTSPPLNFSLQPVTSEGNTLEQIRVLVTHPFFTGQCPQCHHKIQLIHRAIGHSHCLACGWSDEPS</sequence>
<evidence type="ECO:0008006" key="3">
    <source>
        <dbReference type="Google" id="ProtNLM"/>
    </source>
</evidence>
<name>A0A8K1ZXW5_9CYAN</name>
<dbReference type="Proteomes" id="UP000607397">
    <property type="component" value="Unassembled WGS sequence"/>
</dbReference>
<evidence type="ECO:0000313" key="2">
    <source>
        <dbReference type="Proteomes" id="UP000607397"/>
    </source>
</evidence>
<organism evidence="1 2">
    <name type="scientific">Petrachloros mirabilis ULC683</name>
    <dbReference type="NCBI Taxonomy" id="2781853"/>
    <lineage>
        <taxon>Bacteria</taxon>
        <taxon>Bacillati</taxon>
        <taxon>Cyanobacteriota</taxon>
        <taxon>Cyanophyceae</taxon>
        <taxon>Synechococcales</taxon>
        <taxon>Petrachlorosaceae</taxon>
        <taxon>Petrachloros</taxon>
        <taxon>Petrachloros mirabilis</taxon>
    </lineage>
</organism>
<comment type="caution">
    <text evidence="1">The sequence shown here is derived from an EMBL/GenBank/DDBJ whole genome shotgun (WGS) entry which is preliminary data.</text>
</comment>
<keyword evidence="2" id="KW-1185">Reference proteome</keyword>
<protein>
    <recommendedName>
        <fullName evidence="3">Transposase</fullName>
    </recommendedName>
</protein>
<evidence type="ECO:0000313" key="1">
    <source>
        <dbReference type="EMBL" id="NCJ05852.1"/>
    </source>
</evidence>
<dbReference type="EMBL" id="WVIC01000007">
    <property type="protein sequence ID" value="NCJ05852.1"/>
    <property type="molecule type" value="Genomic_DNA"/>
</dbReference>
<dbReference type="AlphaFoldDB" id="A0A8K1ZXW5"/>
<dbReference type="RefSeq" id="WP_161824332.1">
    <property type="nucleotide sequence ID" value="NZ_WVIC01000007.1"/>
</dbReference>
<accession>A0A8K1ZXW5</accession>
<proteinExistence type="predicted"/>
<gene>
    <name evidence="1" type="ORF">GS597_04870</name>
</gene>